<evidence type="ECO:0000256" key="7">
    <source>
        <dbReference type="SAM" id="Phobius"/>
    </source>
</evidence>
<evidence type="ECO:0000256" key="2">
    <source>
        <dbReference type="ARBA" id="ARBA00022692"/>
    </source>
</evidence>
<keyword evidence="4 7" id="KW-0472">Membrane</keyword>
<name>A0A8E2EWU5_9PEZI</name>
<keyword evidence="10" id="KW-1185">Reference proteome</keyword>
<dbReference type="InterPro" id="IPR049326">
    <property type="entry name" value="Rhodopsin_dom_fungi"/>
</dbReference>
<keyword evidence="3 7" id="KW-1133">Transmembrane helix</keyword>
<comment type="similarity">
    <text evidence="5">Belongs to the SAT4 family.</text>
</comment>
<feature type="transmembrane region" description="Helical" evidence="7">
    <location>
        <begin position="146"/>
        <end position="169"/>
    </location>
</feature>
<dbReference type="GO" id="GO:0016020">
    <property type="term" value="C:membrane"/>
    <property type="evidence" value="ECO:0007669"/>
    <property type="project" value="UniProtKB-SubCell"/>
</dbReference>
<evidence type="ECO:0000256" key="1">
    <source>
        <dbReference type="ARBA" id="ARBA00004141"/>
    </source>
</evidence>
<evidence type="ECO:0000259" key="8">
    <source>
        <dbReference type="Pfam" id="PF20684"/>
    </source>
</evidence>
<dbReference type="PANTHER" id="PTHR33048">
    <property type="entry name" value="PTH11-LIKE INTEGRAL MEMBRANE PROTEIN (AFU_ORTHOLOGUE AFUA_5G11245)"/>
    <property type="match status" value="1"/>
</dbReference>
<dbReference type="Pfam" id="PF20684">
    <property type="entry name" value="Fung_rhodopsin"/>
    <property type="match status" value="1"/>
</dbReference>
<accession>A0A8E2EWU5</accession>
<feature type="region of interest" description="Disordered" evidence="6">
    <location>
        <begin position="310"/>
        <end position="341"/>
    </location>
</feature>
<sequence>MASIPPGTDLSKIPLAANPSGAPPNFINPPSLAPAVQGVGIALGIVSICLVVVRVRAHSKLNRGVGVDDLCCVLALLLAISYTGVVSSTGKLARHSWDIPVSFLDAPYIKKIFVMSLFYGPMLFLAKAAILLLYLRAFQPKMWLRVGVYITLAILFCSYFMTVPLVFVYCMPHNGRAWDINVLSNCDHLETPGLVQGAINIAADVTIFILPLPIIFRLHMPTNKKIAVASMFATGLFALIASVLTMYYRTLNVRGIDPSWTGVETYICVQAEVYVAICVSCMPSLARFWKTTVVETKLYGSLQSLFHPMKSSQGSIRSGHPNSSSPRQKSSGSSSDLRKGQHYELGKREAAHSFSTIETYAEPESREDGGIMKKVTTDVSSQAATEEEEAKCALGFNAV</sequence>
<proteinExistence type="inferred from homology"/>
<dbReference type="AlphaFoldDB" id="A0A8E2EWU5"/>
<evidence type="ECO:0000313" key="10">
    <source>
        <dbReference type="Proteomes" id="UP000250140"/>
    </source>
</evidence>
<dbReference type="OrthoDB" id="444631at2759"/>
<dbReference type="PANTHER" id="PTHR33048:SF158">
    <property type="entry name" value="MEMBRANE PROTEIN PTH11-LIKE, PUTATIVE-RELATED"/>
    <property type="match status" value="1"/>
</dbReference>
<keyword evidence="2 7" id="KW-0812">Transmembrane</keyword>
<evidence type="ECO:0000256" key="5">
    <source>
        <dbReference type="ARBA" id="ARBA00038359"/>
    </source>
</evidence>
<dbReference type="Proteomes" id="UP000250140">
    <property type="component" value="Unassembled WGS sequence"/>
</dbReference>
<evidence type="ECO:0000313" key="9">
    <source>
        <dbReference type="EMBL" id="OCL06346.1"/>
    </source>
</evidence>
<gene>
    <name evidence="9" type="ORF">AOQ84DRAFT_321579</name>
</gene>
<evidence type="ECO:0000256" key="3">
    <source>
        <dbReference type="ARBA" id="ARBA00022989"/>
    </source>
</evidence>
<feature type="domain" description="Rhodopsin" evidence="8">
    <location>
        <begin position="54"/>
        <end position="289"/>
    </location>
</feature>
<evidence type="ECO:0000256" key="4">
    <source>
        <dbReference type="ARBA" id="ARBA00023136"/>
    </source>
</evidence>
<dbReference type="InterPro" id="IPR052337">
    <property type="entry name" value="SAT4-like"/>
</dbReference>
<reference evidence="9 10" key="1">
    <citation type="journal article" date="2016" name="Nat. Commun.">
        <title>Ectomycorrhizal ecology is imprinted in the genome of the dominant symbiotic fungus Cenococcum geophilum.</title>
        <authorList>
            <consortium name="DOE Joint Genome Institute"/>
            <person name="Peter M."/>
            <person name="Kohler A."/>
            <person name="Ohm R.A."/>
            <person name="Kuo A."/>
            <person name="Krutzmann J."/>
            <person name="Morin E."/>
            <person name="Arend M."/>
            <person name="Barry K.W."/>
            <person name="Binder M."/>
            <person name="Choi C."/>
            <person name="Clum A."/>
            <person name="Copeland A."/>
            <person name="Grisel N."/>
            <person name="Haridas S."/>
            <person name="Kipfer T."/>
            <person name="LaButti K."/>
            <person name="Lindquist E."/>
            <person name="Lipzen A."/>
            <person name="Maire R."/>
            <person name="Meier B."/>
            <person name="Mihaltcheva S."/>
            <person name="Molinier V."/>
            <person name="Murat C."/>
            <person name="Poggeler S."/>
            <person name="Quandt C.A."/>
            <person name="Sperisen C."/>
            <person name="Tritt A."/>
            <person name="Tisserant E."/>
            <person name="Crous P.W."/>
            <person name="Henrissat B."/>
            <person name="Nehls U."/>
            <person name="Egli S."/>
            <person name="Spatafora J.W."/>
            <person name="Grigoriev I.V."/>
            <person name="Martin F.M."/>
        </authorList>
    </citation>
    <scope>NUCLEOTIDE SEQUENCE [LARGE SCALE GENOMIC DNA]</scope>
    <source>
        <strain evidence="9 10">CBS 207.34</strain>
    </source>
</reference>
<feature type="transmembrane region" description="Helical" evidence="7">
    <location>
        <begin position="65"/>
        <end position="85"/>
    </location>
</feature>
<dbReference type="EMBL" id="KV750085">
    <property type="protein sequence ID" value="OCL06346.1"/>
    <property type="molecule type" value="Genomic_DNA"/>
</dbReference>
<feature type="compositionally biased region" description="Polar residues" evidence="6">
    <location>
        <begin position="310"/>
        <end position="322"/>
    </location>
</feature>
<feature type="transmembrane region" description="Helical" evidence="7">
    <location>
        <begin position="228"/>
        <end position="248"/>
    </location>
</feature>
<feature type="compositionally biased region" description="Low complexity" evidence="6">
    <location>
        <begin position="323"/>
        <end position="335"/>
    </location>
</feature>
<organism evidence="9 10">
    <name type="scientific">Glonium stellatum</name>
    <dbReference type="NCBI Taxonomy" id="574774"/>
    <lineage>
        <taxon>Eukaryota</taxon>
        <taxon>Fungi</taxon>
        <taxon>Dikarya</taxon>
        <taxon>Ascomycota</taxon>
        <taxon>Pezizomycotina</taxon>
        <taxon>Dothideomycetes</taxon>
        <taxon>Pleosporomycetidae</taxon>
        <taxon>Gloniales</taxon>
        <taxon>Gloniaceae</taxon>
        <taxon>Glonium</taxon>
    </lineage>
</organism>
<comment type="subcellular location">
    <subcellularLocation>
        <location evidence="1">Membrane</location>
        <topology evidence="1">Multi-pass membrane protein</topology>
    </subcellularLocation>
</comment>
<feature type="transmembrane region" description="Helical" evidence="7">
    <location>
        <begin position="197"/>
        <end position="216"/>
    </location>
</feature>
<protein>
    <recommendedName>
        <fullName evidence="8">Rhodopsin domain-containing protein</fullName>
    </recommendedName>
</protein>
<evidence type="ECO:0000256" key="6">
    <source>
        <dbReference type="SAM" id="MobiDB-lite"/>
    </source>
</evidence>
<feature type="transmembrane region" description="Helical" evidence="7">
    <location>
        <begin position="112"/>
        <end position="134"/>
    </location>
</feature>
<feature type="transmembrane region" description="Helical" evidence="7">
    <location>
        <begin position="32"/>
        <end position="53"/>
    </location>
</feature>